<dbReference type="EMBL" id="SVNY01000002">
    <property type="protein sequence ID" value="MBE6832713.1"/>
    <property type="molecule type" value="Genomic_DNA"/>
</dbReference>
<dbReference type="Pfam" id="PF03319">
    <property type="entry name" value="EutN_CcmL"/>
    <property type="match status" value="1"/>
</dbReference>
<dbReference type="PANTHER" id="PTHR36539:SF2">
    <property type="entry name" value="ETHANOLAMINE UTILIZATION PROTEIN"/>
    <property type="match status" value="1"/>
</dbReference>
<comment type="caution">
    <text evidence="4">The sequence shown here is derived from an EMBL/GenBank/DDBJ whole genome shotgun (WGS) entry which is preliminary data.</text>
</comment>
<dbReference type="RefSeq" id="WP_020073346.1">
    <property type="nucleotide sequence ID" value="NZ_JBKWRC010000001.1"/>
</dbReference>
<organism evidence="4 5">
    <name type="scientific">Faecalispora sporosphaeroides</name>
    <dbReference type="NCBI Taxonomy" id="1549"/>
    <lineage>
        <taxon>Bacteria</taxon>
        <taxon>Bacillati</taxon>
        <taxon>Bacillota</taxon>
        <taxon>Clostridia</taxon>
        <taxon>Eubacteriales</taxon>
        <taxon>Oscillospiraceae</taxon>
        <taxon>Faecalispora</taxon>
    </lineage>
</organism>
<keyword evidence="2" id="KW-1282">Carboxysome</keyword>
<sequence length="93" mass="9718">MLVGKVIGNIWSTRKEESLRGFKFLVVCPLNLLEGEKPGTPIVAVDSIGAGIGETVLIVSGSSARTALGRSDVPVDATVVGIIDDKEINTNVL</sequence>
<accession>A0A928KRP9</accession>
<comment type="subcellular location">
    <subcellularLocation>
        <location evidence="1">Carboxysome</location>
    </subcellularLocation>
</comment>
<protein>
    <submittedName>
        <fullName evidence="4">Ethanolamine utilization protein EutN</fullName>
    </submittedName>
</protein>
<dbReference type="Gene3D" id="2.40.50.220">
    <property type="entry name" value="EutN/Ccml"/>
    <property type="match status" value="1"/>
</dbReference>
<dbReference type="PROSITE" id="PS51932">
    <property type="entry name" value="BMV"/>
    <property type="match status" value="1"/>
</dbReference>
<dbReference type="Proteomes" id="UP000754750">
    <property type="component" value="Unassembled WGS sequence"/>
</dbReference>
<name>A0A928KRP9_9FIRM</name>
<dbReference type="GO" id="GO:0031470">
    <property type="term" value="C:carboxysome"/>
    <property type="evidence" value="ECO:0007669"/>
    <property type="project" value="UniProtKB-SubCell"/>
</dbReference>
<evidence type="ECO:0000256" key="2">
    <source>
        <dbReference type="ARBA" id="ARBA00023669"/>
    </source>
</evidence>
<evidence type="ECO:0000313" key="5">
    <source>
        <dbReference type="Proteomes" id="UP000754750"/>
    </source>
</evidence>
<gene>
    <name evidence="4" type="ORF">E7512_03890</name>
</gene>
<dbReference type="SUPFAM" id="SSF159133">
    <property type="entry name" value="EutN/CcmL-like"/>
    <property type="match status" value="1"/>
</dbReference>
<keyword evidence="3" id="KW-1283">Bacterial microcompartment</keyword>
<reference evidence="4" key="1">
    <citation type="submission" date="2019-04" db="EMBL/GenBank/DDBJ databases">
        <title>Evolution of Biomass-Degrading Anaerobic Consortia Revealed by Metagenomics.</title>
        <authorList>
            <person name="Peng X."/>
        </authorList>
    </citation>
    <scope>NUCLEOTIDE SEQUENCE</scope>
    <source>
        <strain evidence="4">SIG551</strain>
    </source>
</reference>
<evidence type="ECO:0000256" key="3">
    <source>
        <dbReference type="ARBA" id="ARBA00024446"/>
    </source>
</evidence>
<dbReference type="InterPro" id="IPR036677">
    <property type="entry name" value="EutN_CcmL_sf"/>
</dbReference>
<dbReference type="CDD" id="cd01614">
    <property type="entry name" value="EutN_CcmL"/>
    <property type="match status" value="1"/>
</dbReference>
<proteinExistence type="predicted"/>
<dbReference type="PANTHER" id="PTHR36539">
    <property type="entry name" value="ETHANOLAMINE UTILIZATION PROTEIN EUTN"/>
    <property type="match status" value="1"/>
</dbReference>
<evidence type="ECO:0000313" key="4">
    <source>
        <dbReference type="EMBL" id="MBE6832713.1"/>
    </source>
</evidence>
<dbReference type="InterPro" id="IPR004992">
    <property type="entry name" value="EutN_CcmL"/>
</dbReference>
<evidence type="ECO:0000256" key="1">
    <source>
        <dbReference type="ARBA" id="ARBA00023587"/>
    </source>
</evidence>
<dbReference type="AlphaFoldDB" id="A0A928KRP9"/>